<accession>F0X0A5</accession>
<evidence type="ECO:0000313" key="2">
    <source>
        <dbReference type="EMBL" id="CCA27188.1"/>
    </source>
</evidence>
<dbReference type="GO" id="GO:0003676">
    <property type="term" value="F:nucleic acid binding"/>
    <property type="evidence" value="ECO:0007669"/>
    <property type="project" value="InterPro"/>
</dbReference>
<gene>
    <name evidence="2" type="primary">AlNc14C473G11842</name>
    <name evidence="2" type="ORF">ALNC14_133320</name>
</gene>
<protein>
    <submittedName>
        <fullName evidence="2">Uncharacterized protein AlNc14C473G11842</fullName>
    </submittedName>
</protein>
<name>F0X0A5_9STRA</name>
<dbReference type="InterPro" id="IPR036397">
    <property type="entry name" value="RNaseH_sf"/>
</dbReference>
<dbReference type="AlphaFoldDB" id="F0X0A5"/>
<evidence type="ECO:0000259" key="1">
    <source>
        <dbReference type="Pfam" id="PF13358"/>
    </source>
</evidence>
<dbReference type="HOGENOM" id="CLU_033666_6_0_1"/>
<reference evidence="2" key="2">
    <citation type="submission" date="2011-02" db="EMBL/GenBank/DDBJ databases">
        <authorList>
            <person name="MacLean D."/>
        </authorList>
    </citation>
    <scope>NUCLEOTIDE SEQUENCE</scope>
</reference>
<dbReference type="Pfam" id="PF13358">
    <property type="entry name" value="DDE_3"/>
    <property type="match status" value="1"/>
</dbReference>
<dbReference type="Gene3D" id="3.30.420.10">
    <property type="entry name" value="Ribonuclease H-like superfamily/Ribonuclease H"/>
    <property type="match status" value="1"/>
</dbReference>
<reference evidence="2" key="1">
    <citation type="journal article" date="2011" name="PLoS Biol.">
        <title>Gene gain and loss during evolution of obligate parasitism in the white rust pathogen of Arabidopsis thaliana.</title>
        <authorList>
            <person name="Kemen E."/>
            <person name="Gardiner A."/>
            <person name="Schultz-Larsen T."/>
            <person name="Kemen A.C."/>
            <person name="Balmuth A.L."/>
            <person name="Robert-Seilaniantz A."/>
            <person name="Bailey K."/>
            <person name="Holub E."/>
            <person name="Studholme D.J."/>
            <person name="Maclean D."/>
            <person name="Jones J.D."/>
        </authorList>
    </citation>
    <scope>NUCLEOTIDE SEQUENCE</scope>
</reference>
<proteinExistence type="predicted"/>
<dbReference type="PANTHER" id="PTHR47326:SF1">
    <property type="entry name" value="HTH PSQ-TYPE DOMAIN-CONTAINING PROTEIN"/>
    <property type="match status" value="1"/>
</dbReference>
<dbReference type="InterPro" id="IPR038717">
    <property type="entry name" value="Tc1-like_DDE_dom"/>
</dbReference>
<organism evidence="2">
    <name type="scientific">Albugo laibachii Nc14</name>
    <dbReference type="NCBI Taxonomy" id="890382"/>
    <lineage>
        <taxon>Eukaryota</taxon>
        <taxon>Sar</taxon>
        <taxon>Stramenopiles</taxon>
        <taxon>Oomycota</taxon>
        <taxon>Peronosporomycetes</taxon>
        <taxon>Albuginales</taxon>
        <taxon>Albuginaceae</taxon>
        <taxon>Albugo</taxon>
    </lineage>
</organism>
<feature type="domain" description="Tc1-like transposase DDE" evidence="1">
    <location>
        <begin position="17"/>
        <end position="157"/>
    </location>
</feature>
<dbReference type="EMBL" id="FR824514">
    <property type="protein sequence ID" value="CCA27188.1"/>
    <property type="molecule type" value="Genomic_DNA"/>
</dbReference>
<sequence>MAFAKKQLNKVEFWERVLFTNEKKLNLDRPDGWQYYWHDIRKNPETYSKRVVGGGSVMVWAGVCHNGKTNISFLEGKQTAVKYTQTPLKYLCPFLQELQDDHGIRDPIFQQDGASIHKAKSTQAFLSLLNVMILEWPAKIPDLNIMEKVWGALARSVYGGQAIHLSGSFEEAD</sequence>
<dbReference type="PANTHER" id="PTHR47326">
    <property type="entry name" value="TRANSPOSABLE ELEMENT TC3 TRANSPOSASE-LIKE PROTEIN"/>
    <property type="match status" value="1"/>
</dbReference>